<evidence type="ECO:0000313" key="2">
    <source>
        <dbReference type="Proteomes" id="UP000008207"/>
    </source>
</evidence>
<keyword evidence="2" id="KW-1185">Reference proteome</keyword>
<dbReference type="AlphaFoldDB" id="B8IMR1"/>
<dbReference type="RefSeq" id="WP_015931863.1">
    <property type="nucleotide sequence ID" value="NC_011894.1"/>
</dbReference>
<dbReference type="HOGENOM" id="CLU_080982_1_0_5"/>
<gene>
    <name evidence="1" type="ordered locus">Mnod_5410</name>
</gene>
<dbReference type="Pfam" id="PF08798">
    <property type="entry name" value="CRISPR_assoc"/>
    <property type="match status" value="1"/>
</dbReference>
<dbReference type="Proteomes" id="UP000008207">
    <property type="component" value="Chromosome"/>
</dbReference>
<dbReference type="EMBL" id="CP001349">
    <property type="protein sequence ID" value="ACL60254.1"/>
    <property type="molecule type" value="Genomic_DNA"/>
</dbReference>
<name>B8IMR1_METNO</name>
<dbReference type="CDD" id="cd09727">
    <property type="entry name" value="Cas6_I-E"/>
    <property type="match status" value="1"/>
</dbReference>
<evidence type="ECO:0000313" key="1">
    <source>
        <dbReference type="EMBL" id="ACL60254.1"/>
    </source>
</evidence>
<proteinExistence type="predicted"/>
<dbReference type="SMART" id="SM01101">
    <property type="entry name" value="CRISPR_assoc"/>
    <property type="match status" value="1"/>
</dbReference>
<protein>
    <submittedName>
        <fullName evidence="1">CRISPR-associated protein, Cse3 family</fullName>
    </submittedName>
</protein>
<dbReference type="KEGG" id="mno:Mnod_5410"/>
<dbReference type="Gene3D" id="3.30.70.1210">
    <property type="entry name" value="Crispr-associated protein, domain 2"/>
    <property type="match status" value="1"/>
</dbReference>
<dbReference type="Gene3D" id="3.30.70.1200">
    <property type="entry name" value="Crispr-associated protein, domain 1"/>
    <property type="match status" value="1"/>
</dbReference>
<organism evidence="1 2">
    <name type="scientific">Methylobacterium nodulans (strain LMG 21967 / CNCM I-2342 / ORS 2060)</name>
    <dbReference type="NCBI Taxonomy" id="460265"/>
    <lineage>
        <taxon>Bacteria</taxon>
        <taxon>Pseudomonadati</taxon>
        <taxon>Pseudomonadota</taxon>
        <taxon>Alphaproteobacteria</taxon>
        <taxon>Hyphomicrobiales</taxon>
        <taxon>Methylobacteriaceae</taxon>
        <taxon>Methylobacterium</taxon>
    </lineage>
</organism>
<dbReference type="STRING" id="460265.Mnod_5410"/>
<reference evidence="1 2" key="1">
    <citation type="submission" date="2009-01" db="EMBL/GenBank/DDBJ databases">
        <title>Complete sequence of chromosome of Methylobacterium nodulans ORS 2060.</title>
        <authorList>
            <consortium name="US DOE Joint Genome Institute"/>
            <person name="Lucas S."/>
            <person name="Copeland A."/>
            <person name="Lapidus A."/>
            <person name="Glavina del Rio T."/>
            <person name="Dalin E."/>
            <person name="Tice H."/>
            <person name="Bruce D."/>
            <person name="Goodwin L."/>
            <person name="Pitluck S."/>
            <person name="Sims D."/>
            <person name="Brettin T."/>
            <person name="Detter J.C."/>
            <person name="Han C."/>
            <person name="Larimer F."/>
            <person name="Land M."/>
            <person name="Hauser L."/>
            <person name="Kyrpides N."/>
            <person name="Ivanova N."/>
            <person name="Marx C.J."/>
            <person name="Richardson P."/>
        </authorList>
    </citation>
    <scope>NUCLEOTIDE SEQUENCE [LARGE SCALE GENOMIC DNA]</scope>
    <source>
        <strain evidence="2">LMG 21967 / CNCM I-2342 / ORS 2060</strain>
    </source>
</reference>
<dbReference type="NCBIfam" id="TIGR01907">
    <property type="entry name" value="casE_Cse3"/>
    <property type="match status" value="1"/>
</dbReference>
<dbReference type="eggNOG" id="ENOG5032TV5">
    <property type="taxonomic scope" value="Bacteria"/>
</dbReference>
<dbReference type="SUPFAM" id="SSF117987">
    <property type="entry name" value="CRISPR-associated protein"/>
    <property type="match status" value="2"/>
</dbReference>
<sequence length="243" mass="26758">MNLHLSRLRLRRDPDVAALAHLLLPKTEGARVAAGHRLLWSLFADSPDRARDFLWCEDAGGTWQRATFLILSRRRPQDTRGLFEIETKPFAPVLAPGQRLGFRLRASPAASDTPTAVGRRGKRIDPVARALRDLPPEVRAERRHSVLQEVGAGWLARQGARAGFTLCDAEAPSGTRQPCLSVDGERWNVLPREGAAPVRFSSLDFEGVLRVEDPSLFLAALAEGFGRAKAFGCGLMLIRPNRG</sequence>
<dbReference type="InterPro" id="IPR010179">
    <property type="entry name" value="CRISPR-assoc_prot_Cse3"/>
</dbReference>
<accession>B8IMR1</accession>